<feature type="transmembrane region" description="Helical" evidence="5">
    <location>
        <begin position="7"/>
        <end position="30"/>
    </location>
</feature>
<feature type="transmembrane region" description="Helical" evidence="5">
    <location>
        <begin position="166"/>
        <end position="187"/>
    </location>
</feature>
<dbReference type="PRINTS" id="PR01036">
    <property type="entry name" value="TCRTETB"/>
</dbReference>
<feature type="transmembrane region" description="Helical" evidence="5">
    <location>
        <begin position="363"/>
        <end position="387"/>
    </location>
</feature>
<dbReference type="InterPro" id="IPR036259">
    <property type="entry name" value="MFS_trans_sf"/>
</dbReference>
<dbReference type="SUPFAM" id="SSF103473">
    <property type="entry name" value="MFS general substrate transporter"/>
    <property type="match status" value="1"/>
</dbReference>
<feature type="transmembrane region" description="Helical" evidence="5">
    <location>
        <begin position="266"/>
        <end position="287"/>
    </location>
</feature>
<feature type="transmembrane region" description="Helical" evidence="5">
    <location>
        <begin position="223"/>
        <end position="245"/>
    </location>
</feature>
<feature type="transmembrane region" description="Helical" evidence="5">
    <location>
        <begin position="332"/>
        <end position="351"/>
    </location>
</feature>
<dbReference type="PANTHER" id="PTHR42718">
    <property type="entry name" value="MAJOR FACILITATOR SUPERFAMILY MULTIDRUG TRANSPORTER MFSC"/>
    <property type="match status" value="1"/>
</dbReference>
<keyword evidence="8" id="KW-1185">Reference proteome</keyword>
<evidence type="ECO:0000313" key="8">
    <source>
        <dbReference type="Proteomes" id="UP001595912"/>
    </source>
</evidence>
<evidence type="ECO:0000256" key="5">
    <source>
        <dbReference type="SAM" id="Phobius"/>
    </source>
</evidence>
<feature type="transmembrane region" description="Helical" evidence="5">
    <location>
        <begin position="42"/>
        <end position="62"/>
    </location>
</feature>
<sequence length="478" mass="49718">MNPRRWPALAVMLIAAYMDLLDTTIVTVALPSIQRDLGASDAALQWIAAGYTLAFALALITGGRLGDMYGRKRLFLIGVAGFTVASALSGLASGPGMLIAARIGQGAAAAIMIPQLLTVVQVGFREDERPKAFGLYGMVLALGGVSGPLLGGYLTEADLFGWEWRTIFLINIPVGVIAFAGSALLMTESRAQQRLRLDPAGMLLVTIALLALVYPLIQGRELGWPTWTFVAMGAAVPILAIFWAHERRRSRVDGSALIDPALFHERSVIAGLLVAFVFFASTSYFFVLTLHLQVGLHFSALETGLSFLPFAGGVIIGSGAAGQIVPRIGRAVVTVGALVEAASIITMIVVVSRYGDALSAWQLAPGLVGAGLGLALVSATLVTITLSGVPGNHAGSASGLVNTTLQLGSAVGIAVIGVIFFAALPTGHPLQPGDFVEASRQSLHLAAGLAALACPLSLLLPATRPTRGAETVRETVAR</sequence>
<dbReference type="PANTHER" id="PTHR42718:SF39">
    <property type="entry name" value="ACTINORHODIN TRANSPORTER-RELATED"/>
    <property type="match status" value="1"/>
</dbReference>
<protein>
    <submittedName>
        <fullName evidence="7">MFS transporter</fullName>
    </submittedName>
</protein>
<feature type="transmembrane region" description="Helical" evidence="5">
    <location>
        <begin position="132"/>
        <end position="154"/>
    </location>
</feature>
<keyword evidence="2 5" id="KW-0812">Transmembrane</keyword>
<feature type="transmembrane region" description="Helical" evidence="5">
    <location>
        <begin position="443"/>
        <end position="463"/>
    </location>
</feature>
<dbReference type="Gene3D" id="1.20.1720.10">
    <property type="entry name" value="Multidrug resistance protein D"/>
    <property type="match status" value="1"/>
</dbReference>
<evidence type="ECO:0000256" key="4">
    <source>
        <dbReference type="ARBA" id="ARBA00023136"/>
    </source>
</evidence>
<feature type="transmembrane region" description="Helical" evidence="5">
    <location>
        <begin position="74"/>
        <end position="93"/>
    </location>
</feature>
<evidence type="ECO:0000313" key="7">
    <source>
        <dbReference type="EMBL" id="MFC5004201.1"/>
    </source>
</evidence>
<feature type="transmembrane region" description="Helical" evidence="5">
    <location>
        <begin position="199"/>
        <end position="217"/>
    </location>
</feature>
<feature type="transmembrane region" description="Helical" evidence="5">
    <location>
        <begin position="399"/>
        <end position="423"/>
    </location>
</feature>
<keyword evidence="3 5" id="KW-1133">Transmembrane helix</keyword>
<dbReference type="EMBL" id="JBHSIU010000058">
    <property type="protein sequence ID" value="MFC5004201.1"/>
    <property type="molecule type" value="Genomic_DNA"/>
</dbReference>
<reference evidence="8" key="1">
    <citation type="journal article" date="2019" name="Int. J. Syst. Evol. Microbiol.">
        <title>The Global Catalogue of Microorganisms (GCM) 10K type strain sequencing project: providing services to taxonomists for standard genome sequencing and annotation.</title>
        <authorList>
            <consortium name="The Broad Institute Genomics Platform"/>
            <consortium name="The Broad Institute Genome Sequencing Center for Infectious Disease"/>
            <person name="Wu L."/>
            <person name="Ma J."/>
        </authorList>
    </citation>
    <scope>NUCLEOTIDE SEQUENCE [LARGE SCALE GENOMIC DNA]</scope>
    <source>
        <strain evidence="8">CGMCC 4.7152</strain>
    </source>
</reference>
<comment type="subcellular location">
    <subcellularLocation>
        <location evidence="1">Cell membrane</location>
        <topology evidence="1">Multi-pass membrane protein</topology>
    </subcellularLocation>
</comment>
<organism evidence="7 8">
    <name type="scientific">Dactylosporangium cerinum</name>
    <dbReference type="NCBI Taxonomy" id="1434730"/>
    <lineage>
        <taxon>Bacteria</taxon>
        <taxon>Bacillati</taxon>
        <taxon>Actinomycetota</taxon>
        <taxon>Actinomycetes</taxon>
        <taxon>Micromonosporales</taxon>
        <taxon>Micromonosporaceae</taxon>
        <taxon>Dactylosporangium</taxon>
    </lineage>
</organism>
<accession>A0ABV9WAG8</accession>
<dbReference type="InterPro" id="IPR020846">
    <property type="entry name" value="MFS_dom"/>
</dbReference>
<comment type="caution">
    <text evidence="7">The sequence shown here is derived from an EMBL/GenBank/DDBJ whole genome shotgun (WGS) entry which is preliminary data.</text>
</comment>
<dbReference type="InterPro" id="IPR011701">
    <property type="entry name" value="MFS"/>
</dbReference>
<evidence type="ECO:0000256" key="1">
    <source>
        <dbReference type="ARBA" id="ARBA00004651"/>
    </source>
</evidence>
<dbReference type="CDD" id="cd17321">
    <property type="entry name" value="MFS_MMR_MDR_like"/>
    <property type="match status" value="1"/>
</dbReference>
<dbReference type="RefSeq" id="WP_380123861.1">
    <property type="nucleotide sequence ID" value="NZ_JBHSIU010000058.1"/>
</dbReference>
<dbReference type="Proteomes" id="UP001595912">
    <property type="component" value="Unassembled WGS sequence"/>
</dbReference>
<feature type="domain" description="Major facilitator superfamily (MFS) profile" evidence="6">
    <location>
        <begin position="8"/>
        <end position="465"/>
    </location>
</feature>
<dbReference type="PROSITE" id="PS50850">
    <property type="entry name" value="MFS"/>
    <property type="match status" value="1"/>
</dbReference>
<evidence type="ECO:0000256" key="3">
    <source>
        <dbReference type="ARBA" id="ARBA00022989"/>
    </source>
</evidence>
<dbReference type="Gene3D" id="1.20.1250.20">
    <property type="entry name" value="MFS general substrate transporter like domains"/>
    <property type="match status" value="1"/>
</dbReference>
<proteinExistence type="predicted"/>
<keyword evidence="4 5" id="KW-0472">Membrane</keyword>
<name>A0ABV9WAG8_9ACTN</name>
<evidence type="ECO:0000259" key="6">
    <source>
        <dbReference type="PROSITE" id="PS50850"/>
    </source>
</evidence>
<evidence type="ECO:0000256" key="2">
    <source>
        <dbReference type="ARBA" id="ARBA00022692"/>
    </source>
</evidence>
<feature type="transmembrane region" description="Helical" evidence="5">
    <location>
        <begin position="99"/>
        <end position="120"/>
    </location>
</feature>
<dbReference type="Pfam" id="PF07690">
    <property type="entry name" value="MFS_1"/>
    <property type="match status" value="1"/>
</dbReference>
<feature type="transmembrane region" description="Helical" evidence="5">
    <location>
        <begin position="307"/>
        <end position="325"/>
    </location>
</feature>
<gene>
    <name evidence="7" type="ORF">ACFPIJ_41045</name>
</gene>